<dbReference type="InterPro" id="IPR035913">
    <property type="entry name" value="RPB5-like_sf"/>
</dbReference>
<protein>
    <submittedName>
        <fullName evidence="7">DNA-directed RNA polymerase II and IV subunit-like</fullName>
    </submittedName>
</protein>
<comment type="subcellular location">
    <subcellularLocation>
        <location evidence="1">Nucleus</location>
    </subcellularLocation>
</comment>
<reference evidence="7 8" key="1">
    <citation type="journal article" date="2018" name="Sci. Rep.">
        <title>Raphidocelis subcapitata (=Pseudokirchneriella subcapitata) provides an insight into genome evolution and environmental adaptations in the Sphaeropleales.</title>
        <authorList>
            <person name="Suzuki S."/>
            <person name="Yamaguchi H."/>
            <person name="Nakajima N."/>
            <person name="Kawachi M."/>
        </authorList>
    </citation>
    <scope>NUCLEOTIDE SEQUENCE [LARGE SCALE GENOMIC DNA]</scope>
    <source>
        <strain evidence="7 8">NIES-35</strain>
    </source>
</reference>
<evidence type="ECO:0000256" key="3">
    <source>
        <dbReference type="ARBA" id="ARBA00023242"/>
    </source>
</evidence>
<organism evidence="7 8">
    <name type="scientific">Raphidocelis subcapitata</name>
    <dbReference type="NCBI Taxonomy" id="307507"/>
    <lineage>
        <taxon>Eukaryota</taxon>
        <taxon>Viridiplantae</taxon>
        <taxon>Chlorophyta</taxon>
        <taxon>core chlorophytes</taxon>
        <taxon>Chlorophyceae</taxon>
        <taxon>CS clade</taxon>
        <taxon>Sphaeropleales</taxon>
        <taxon>Selenastraceae</taxon>
        <taxon>Raphidocelis</taxon>
    </lineage>
</organism>
<evidence type="ECO:0000313" key="8">
    <source>
        <dbReference type="Proteomes" id="UP000247498"/>
    </source>
</evidence>
<gene>
    <name evidence="7" type="ORF">Rsub_11739</name>
</gene>
<dbReference type="GO" id="GO:0042797">
    <property type="term" value="P:tRNA transcription by RNA polymerase III"/>
    <property type="evidence" value="ECO:0007669"/>
    <property type="project" value="TreeGrafter"/>
</dbReference>
<feature type="domain" description="RNA polymerase Rpb5 N-terminal" evidence="6">
    <location>
        <begin position="2"/>
        <end position="88"/>
    </location>
</feature>
<feature type="domain" description="RNA polymerase subunit H/Rpb5 C-terminal" evidence="5">
    <location>
        <begin position="131"/>
        <end position="203"/>
    </location>
</feature>
<dbReference type="PANTHER" id="PTHR10535">
    <property type="entry name" value="DNA-DIRECTED RNA POLYMERASES I, II, AND III SUBUNIT RPABC1"/>
    <property type="match status" value="1"/>
</dbReference>
<dbReference type="Proteomes" id="UP000247498">
    <property type="component" value="Unassembled WGS sequence"/>
</dbReference>
<dbReference type="GO" id="GO:0005665">
    <property type="term" value="C:RNA polymerase II, core complex"/>
    <property type="evidence" value="ECO:0007669"/>
    <property type="project" value="TreeGrafter"/>
</dbReference>
<dbReference type="InParanoid" id="A0A2V0PPD8"/>
<dbReference type="InterPro" id="IPR014381">
    <property type="entry name" value="Arch_Rpo5/euc_Rpb5"/>
</dbReference>
<dbReference type="Gene3D" id="3.40.1340.10">
    <property type="entry name" value="RNA polymerase, Rpb5, N-terminal domain"/>
    <property type="match status" value="1"/>
</dbReference>
<evidence type="ECO:0000256" key="4">
    <source>
        <dbReference type="ARBA" id="ARBA00025765"/>
    </source>
</evidence>
<dbReference type="AlphaFoldDB" id="A0A2V0PPD8"/>
<keyword evidence="7" id="KW-0240">DNA-directed RNA polymerase</keyword>
<evidence type="ECO:0000313" key="7">
    <source>
        <dbReference type="EMBL" id="GBF99327.1"/>
    </source>
</evidence>
<dbReference type="FunFam" id="3.90.940.20:FF:000001">
    <property type="entry name" value="DNA-directed RNA polymerases I, II, and III subunit RPABC1"/>
    <property type="match status" value="1"/>
</dbReference>
<dbReference type="Gene3D" id="3.90.940.20">
    <property type="entry name" value="RPB5-like RNA polymerase subunit"/>
    <property type="match status" value="1"/>
</dbReference>
<dbReference type="EMBL" id="BDRX01000154">
    <property type="protein sequence ID" value="GBF99327.1"/>
    <property type="molecule type" value="Genomic_DNA"/>
</dbReference>
<dbReference type="NCBIfam" id="NF007129">
    <property type="entry name" value="PRK09570.1"/>
    <property type="match status" value="1"/>
</dbReference>
<dbReference type="PIRSF" id="PIRSF000747">
    <property type="entry name" value="RPB5"/>
    <property type="match status" value="1"/>
</dbReference>
<dbReference type="GO" id="GO:0003677">
    <property type="term" value="F:DNA binding"/>
    <property type="evidence" value="ECO:0007669"/>
    <property type="project" value="InterPro"/>
</dbReference>
<dbReference type="FunFam" id="3.40.1340.10:FF:000001">
    <property type="entry name" value="DNA-directed RNA polymerases I, II, and III subunit RPABC1"/>
    <property type="match status" value="1"/>
</dbReference>
<proteinExistence type="inferred from homology"/>
<dbReference type="Pfam" id="PF03871">
    <property type="entry name" value="RNA_pol_Rpb5_N"/>
    <property type="match status" value="1"/>
</dbReference>
<dbReference type="InterPro" id="IPR036710">
    <property type="entry name" value="RNA_pol_Rpb5_N_sf"/>
</dbReference>
<dbReference type="Pfam" id="PF01191">
    <property type="entry name" value="RNA_pol_Rpb5_C"/>
    <property type="match status" value="1"/>
</dbReference>
<dbReference type="STRING" id="307507.A0A2V0PPD8"/>
<keyword evidence="8" id="KW-1185">Reference proteome</keyword>
<keyword evidence="3" id="KW-0539">Nucleus</keyword>
<dbReference type="FunCoup" id="A0A2V0PPD8">
    <property type="interactions" value="2118"/>
</dbReference>
<dbReference type="SUPFAM" id="SSF53036">
    <property type="entry name" value="Eukaryotic RPB5 N-terminal domain"/>
    <property type="match status" value="1"/>
</dbReference>
<dbReference type="InterPro" id="IPR005571">
    <property type="entry name" value="RNA_pol_Rpb5_N"/>
</dbReference>
<dbReference type="GO" id="GO:0006366">
    <property type="term" value="P:transcription by RNA polymerase II"/>
    <property type="evidence" value="ECO:0007669"/>
    <property type="project" value="TreeGrafter"/>
</dbReference>
<dbReference type="OrthoDB" id="248779at2759"/>
<dbReference type="GO" id="GO:0005666">
    <property type="term" value="C:RNA polymerase III complex"/>
    <property type="evidence" value="ECO:0007669"/>
    <property type="project" value="TreeGrafter"/>
</dbReference>
<dbReference type="HAMAP" id="MF_00025">
    <property type="entry name" value="RNApol_Rpo5_RPB5"/>
    <property type="match status" value="1"/>
</dbReference>
<dbReference type="GO" id="GO:0003899">
    <property type="term" value="F:DNA-directed RNA polymerase activity"/>
    <property type="evidence" value="ECO:0007669"/>
    <property type="project" value="InterPro"/>
</dbReference>
<evidence type="ECO:0000259" key="6">
    <source>
        <dbReference type="Pfam" id="PF03871"/>
    </source>
</evidence>
<dbReference type="SUPFAM" id="SSF55287">
    <property type="entry name" value="RPB5-like RNA polymerase subunit"/>
    <property type="match status" value="1"/>
</dbReference>
<name>A0A2V0PPD8_9CHLO</name>
<dbReference type="GO" id="GO:0006362">
    <property type="term" value="P:transcription elongation by RNA polymerase I"/>
    <property type="evidence" value="ECO:0007669"/>
    <property type="project" value="TreeGrafter"/>
</dbReference>
<dbReference type="PANTHER" id="PTHR10535:SF0">
    <property type="entry name" value="DNA-DIRECTED RNA POLYMERASES I, II, AND III SUBUNIT RPABC1"/>
    <property type="match status" value="1"/>
</dbReference>
<dbReference type="GO" id="GO:0005736">
    <property type="term" value="C:RNA polymerase I complex"/>
    <property type="evidence" value="ECO:0007669"/>
    <property type="project" value="TreeGrafter"/>
</dbReference>
<evidence type="ECO:0000259" key="5">
    <source>
        <dbReference type="Pfam" id="PF01191"/>
    </source>
</evidence>
<evidence type="ECO:0000256" key="1">
    <source>
        <dbReference type="ARBA" id="ARBA00004123"/>
    </source>
</evidence>
<sequence>MDQTTRLYQIRRTCCEMLADRSYLVADEDLRMTFEEFKARFAGDGAVSKDQLTLLQQHHDDPSKKVIVFFPEATKVGVKEIKEMSDKMREEGVTRAVLVVAANLTPFARSVVADMQGKQVMEVFTEAELLVNITKHTLVPSHRILSAEEKATLLARYKVKESQLPRIQMSDPVARYYGLQRGQVVRIVRSSETAGRYVTYRWCV</sequence>
<comment type="similarity">
    <text evidence="4">Belongs to the archaeal Rpo5/eukaryotic RPB5 RNA polymerase subunit family.</text>
</comment>
<comment type="caution">
    <text evidence="7">The sequence shown here is derived from an EMBL/GenBank/DDBJ whole genome shotgun (WGS) entry which is preliminary data.</text>
</comment>
<evidence type="ECO:0000256" key="2">
    <source>
        <dbReference type="ARBA" id="ARBA00023163"/>
    </source>
</evidence>
<dbReference type="InterPro" id="IPR000783">
    <property type="entry name" value="RNA_pol_subH/Rpb5_C"/>
</dbReference>
<accession>A0A2V0PPD8</accession>
<keyword evidence="2" id="KW-0804">Transcription</keyword>